<evidence type="ECO:0000313" key="12">
    <source>
        <dbReference type="EMBL" id="OGD89237.1"/>
    </source>
</evidence>
<dbReference type="AlphaFoldDB" id="A0A1F5GBN5"/>
<dbReference type="GO" id="GO:0005737">
    <property type="term" value="C:cytoplasm"/>
    <property type="evidence" value="ECO:0007669"/>
    <property type="project" value="UniProtKB-SubCell"/>
</dbReference>
<evidence type="ECO:0000256" key="8">
    <source>
        <dbReference type="ARBA" id="ARBA00023125"/>
    </source>
</evidence>
<organism evidence="12 13">
    <name type="scientific">Candidatus Curtissbacteria bacterium RIFCSPHIGHO2_02_FULL_40_16b</name>
    <dbReference type="NCBI Taxonomy" id="1797714"/>
    <lineage>
        <taxon>Bacteria</taxon>
        <taxon>Candidatus Curtissiibacteriota</taxon>
    </lineage>
</organism>
<feature type="domain" description="RecF/RecN/SMC N-terminal" evidence="11">
    <location>
        <begin position="4"/>
        <end position="352"/>
    </location>
</feature>
<evidence type="ECO:0000256" key="2">
    <source>
        <dbReference type="ARBA" id="ARBA00008016"/>
    </source>
</evidence>
<comment type="subcellular location">
    <subcellularLocation>
        <location evidence="1 9 10">Cytoplasm</location>
    </subcellularLocation>
</comment>
<dbReference type="Proteomes" id="UP000177369">
    <property type="component" value="Unassembled WGS sequence"/>
</dbReference>
<sequence length="365" mass="41655">MEILSLTLTNFRNFTSKKFVFDKSLTVIIGPNGIGKSNILEAISLVCGVRPSQIDTDLDLVKFGKREARVEAKVFGQSEKKTLIINFQVIDPSTNSGQALIRKSYLIDGFKKRFTNFLDVLSIVVFHPEDLGLVAGSPSLRRHHLDSLLSASDKDYWRNISAFNKVVTRRNRILNRIAEGQSKPLELNFWDQRILEHGKYVSRKREEFMEFLNLMELVSFTSEVKNSHTSEVLFGGLRFELKQSLISEEKLLKNRERDVAAGMTLSGPHRDDFRFIFKGKDLAYFGSRGEQRMAVLALKLSELEYLRVQKGARPILALDDIFSELDWEHRDTVLSVIGNQQTIITAAEKESVPKEIFKKAKVVEL</sequence>
<keyword evidence="4 9" id="KW-0963">Cytoplasm</keyword>
<dbReference type="PROSITE" id="PS00618">
    <property type="entry name" value="RECF_2"/>
    <property type="match status" value="1"/>
</dbReference>
<dbReference type="GO" id="GO:0006302">
    <property type="term" value="P:double-strand break repair"/>
    <property type="evidence" value="ECO:0007669"/>
    <property type="project" value="TreeGrafter"/>
</dbReference>
<accession>A0A1F5GBN5</accession>
<keyword evidence="9 10" id="KW-0234">DNA repair</keyword>
<evidence type="ECO:0000256" key="10">
    <source>
        <dbReference type="RuleBase" id="RU000578"/>
    </source>
</evidence>
<evidence type="ECO:0000259" key="11">
    <source>
        <dbReference type="Pfam" id="PF02463"/>
    </source>
</evidence>
<dbReference type="GO" id="GO:0006260">
    <property type="term" value="P:DNA replication"/>
    <property type="evidence" value="ECO:0007669"/>
    <property type="project" value="UniProtKB-UniRule"/>
</dbReference>
<keyword evidence="9 10" id="KW-0742">SOS response</keyword>
<proteinExistence type="inferred from homology"/>
<comment type="function">
    <text evidence="9 10">The RecF protein is involved in DNA metabolism; it is required for DNA replication and normal SOS inducibility. RecF binds preferentially to single-stranded, linear DNA. It also seems to bind ATP.</text>
</comment>
<reference evidence="12 13" key="1">
    <citation type="journal article" date="2016" name="Nat. Commun.">
        <title>Thousands of microbial genomes shed light on interconnected biogeochemical processes in an aquifer system.</title>
        <authorList>
            <person name="Anantharaman K."/>
            <person name="Brown C.T."/>
            <person name="Hug L.A."/>
            <person name="Sharon I."/>
            <person name="Castelle C.J."/>
            <person name="Probst A.J."/>
            <person name="Thomas B.C."/>
            <person name="Singh A."/>
            <person name="Wilkins M.J."/>
            <person name="Karaoz U."/>
            <person name="Brodie E.L."/>
            <person name="Williams K.H."/>
            <person name="Hubbard S.S."/>
            <person name="Banfield J.F."/>
        </authorList>
    </citation>
    <scope>NUCLEOTIDE SEQUENCE [LARGE SCALE GENOMIC DNA]</scope>
</reference>
<keyword evidence="9 10" id="KW-0227">DNA damage</keyword>
<dbReference type="InterPro" id="IPR003395">
    <property type="entry name" value="RecF/RecN/SMC_N"/>
</dbReference>
<comment type="similarity">
    <text evidence="2 9 10">Belongs to the RecF family.</text>
</comment>
<evidence type="ECO:0000256" key="3">
    <source>
        <dbReference type="ARBA" id="ARBA00020170"/>
    </source>
</evidence>
<dbReference type="Gene3D" id="3.40.50.300">
    <property type="entry name" value="P-loop containing nucleotide triphosphate hydrolases"/>
    <property type="match status" value="1"/>
</dbReference>
<dbReference type="PANTHER" id="PTHR32182:SF0">
    <property type="entry name" value="DNA REPLICATION AND REPAIR PROTEIN RECF"/>
    <property type="match status" value="1"/>
</dbReference>
<evidence type="ECO:0000256" key="9">
    <source>
        <dbReference type="HAMAP-Rule" id="MF_00365"/>
    </source>
</evidence>
<keyword evidence="6 9" id="KW-0547">Nucleotide-binding</keyword>
<dbReference type="InterPro" id="IPR018078">
    <property type="entry name" value="DNA-binding_RecF_CS"/>
</dbReference>
<comment type="caution">
    <text evidence="12">The sequence shown here is derived from an EMBL/GenBank/DDBJ whole genome shotgun (WGS) entry which is preliminary data.</text>
</comment>
<keyword evidence="5 9" id="KW-0235">DNA replication</keyword>
<evidence type="ECO:0000256" key="4">
    <source>
        <dbReference type="ARBA" id="ARBA00022490"/>
    </source>
</evidence>
<dbReference type="NCBIfam" id="TIGR00611">
    <property type="entry name" value="recf"/>
    <property type="match status" value="1"/>
</dbReference>
<evidence type="ECO:0000256" key="5">
    <source>
        <dbReference type="ARBA" id="ARBA00022705"/>
    </source>
</evidence>
<evidence type="ECO:0000256" key="7">
    <source>
        <dbReference type="ARBA" id="ARBA00022840"/>
    </source>
</evidence>
<dbReference type="InterPro" id="IPR027417">
    <property type="entry name" value="P-loop_NTPase"/>
</dbReference>
<dbReference type="PANTHER" id="PTHR32182">
    <property type="entry name" value="DNA REPLICATION AND REPAIR PROTEIN RECF"/>
    <property type="match status" value="1"/>
</dbReference>
<dbReference type="Gene3D" id="1.20.1050.90">
    <property type="entry name" value="RecF/RecN/SMC, N-terminal domain"/>
    <property type="match status" value="1"/>
</dbReference>
<evidence type="ECO:0000313" key="13">
    <source>
        <dbReference type="Proteomes" id="UP000177369"/>
    </source>
</evidence>
<dbReference type="InterPro" id="IPR001238">
    <property type="entry name" value="DNA-binding_RecF"/>
</dbReference>
<name>A0A1F5GBN5_9BACT</name>
<dbReference type="STRING" id="1797714.A3D04_01210"/>
<evidence type="ECO:0000256" key="6">
    <source>
        <dbReference type="ARBA" id="ARBA00022741"/>
    </source>
</evidence>
<dbReference type="Pfam" id="PF02463">
    <property type="entry name" value="SMC_N"/>
    <property type="match status" value="1"/>
</dbReference>
<dbReference type="GO" id="GO:0009432">
    <property type="term" value="P:SOS response"/>
    <property type="evidence" value="ECO:0007669"/>
    <property type="project" value="UniProtKB-UniRule"/>
</dbReference>
<dbReference type="HAMAP" id="MF_00365">
    <property type="entry name" value="RecF"/>
    <property type="match status" value="1"/>
</dbReference>
<feature type="binding site" evidence="9">
    <location>
        <begin position="30"/>
        <end position="37"/>
    </location>
    <ligand>
        <name>ATP</name>
        <dbReference type="ChEBI" id="CHEBI:30616"/>
    </ligand>
</feature>
<gene>
    <name evidence="9" type="primary">recF</name>
    <name evidence="12" type="ORF">A3D04_01210</name>
</gene>
<dbReference type="GO" id="GO:0000731">
    <property type="term" value="P:DNA synthesis involved in DNA repair"/>
    <property type="evidence" value="ECO:0007669"/>
    <property type="project" value="TreeGrafter"/>
</dbReference>
<dbReference type="GO" id="GO:0005524">
    <property type="term" value="F:ATP binding"/>
    <property type="evidence" value="ECO:0007669"/>
    <property type="project" value="UniProtKB-UniRule"/>
</dbReference>
<dbReference type="SUPFAM" id="SSF52540">
    <property type="entry name" value="P-loop containing nucleoside triphosphate hydrolases"/>
    <property type="match status" value="1"/>
</dbReference>
<protein>
    <recommendedName>
        <fullName evidence="3 9">DNA replication and repair protein RecF</fullName>
    </recommendedName>
</protein>
<dbReference type="EMBL" id="MFBD01000008">
    <property type="protein sequence ID" value="OGD89237.1"/>
    <property type="molecule type" value="Genomic_DNA"/>
</dbReference>
<evidence type="ECO:0000256" key="1">
    <source>
        <dbReference type="ARBA" id="ARBA00004496"/>
    </source>
</evidence>
<keyword evidence="8 9" id="KW-0238">DNA-binding</keyword>
<dbReference type="GO" id="GO:0003697">
    <property type="term" value="F:single-stranded DNA binding"/>
    <property type="evidence" value="ECO:0007669"/>
    <property type="project" value="UniProtKB-UniRule"/>
</dbReference>
<keyword evidence="7 9" id="KW-0067">ATP-binding</keyword>
<dbReference type="InterPro" id="IPR042174">
    <property type="entry name" value="RecF_2"/>
</dbReference>